<dbReference type="EC" id="2.4.1.-" evidence="11"/>
<dbReference type="FunFam" id="3.90.550.50:FF:000001">
    <property type="entry name" value="Hexosyltransferase"/>
    <property type="match status" value="1"/>
</dbReference>
<comment type="caution">
    <text evidence="12">The sequence shown here is derived from an EMBL/GenBank/DDBJ whole genome shotgun (WGS) entry which is preliminary data.</text>
</comment>
<keyword evidence="10" id="KW-0325">Glycoprotein</keyword>
<evidence type="ECO:0000313" key="12">
    <source>
        <dbReference type="EMBL" id="KAJ8930138.1"/>
    </source>
</evidence>
<evidence type="ECO:0000256" key="3">
    <source>
        <dbReference type="ARBA" id="ARBA00022676"/>
    </source>
</evidence>
<evidence type="ECO:0000313" key="13">
    <source>
        <dbReference type="Proteomes" id="UP001162156"/>
    </source>
</evidence>
<evidence type="ECO:0000256" key="1">
    <source>
        <dbReference type="ARBA" id="ARBA00004323"/>
    </source>
</evidence>
<dbReference type="Proteomes" id="UP001162156">
    <property type="component" value="Unassembled WGS sequence"/>
</dbReference>
<protein>
    <recommendedName>
        <fullName evidence="11">Hexosyltransferase</fullName>
        <ecNumber evidence="11">2.4.1.-</ecNumber>
    </recommendedName>
</protein>
<evidence type="ECO:0000256" key="8">
    <source>
        <dbReference type="ARBA" id="ARBA00023034"/>
    </source>
</evidence>
<keyword evidence="9 11" id="KW-0472">Membrane</keyword>
<keyword evidence="5 11" id="KW-0812">Transmembrane</keyword>
<feature type="transmembrane region" description="Helical" evidence="11">
    <location>
        <begin position="15"/>
        <end position="34"/>
    </location>
</feature>
<dbReference type="Gene3D" id="3.90.550.50">
    <property type="match status" value="1"/>
</dbReference>
<evidence type="ECO:0000256" key="11">
    <source>
        <dbReference type="RuleBase" id="RU363063"/>
    </source>
</evidence>
<evidence type="ECO:0000256" key="4">
    <source>
        <dbReference type="ARBA" id="ARBA00022679"/>
    </source>
</evidence>
<evidence type="ECO:0000256" key="2">
    <source>
        <dbReference type="ARBA" id="ARBA00008661"/>
    </source>
</evidence>
<dbReference type="GO" id="GO:0016758">
    <property type="term" value="F:hexosyltransferase activity"/>
    <property type="evidence" value="ECO:0007669"/>
    <property type="project" value="InterPro"/>
</dbReference>
<evidence type="ECO:0000256" key="5">
    <source>
        <dbReference type="ARBA" id="ARBA00022692"/>
    </source>
</evidence>
<organism evidence="12 13">
    <name type="scientific">Rhamnusium bicolor</name>
    <dbReference type="NCBI Taxonomy" id="1586634"/>
    <lineage>
        <taxon>Eukaryota</taxon>
        <taxon>Metazoa</taxon>
        <taxon>Ecdysozoa</taxon>
        <taxon>Arthropoda</taxon>
        <taxon>Hexapoda</taxon>
        <taxon>Insecta</taxon>
        <taxon>Pterygota</taxon>
        <taxon>Neoptera</taxon>
        <taxon>Endopterygota</taxon>
        <taxon>Coleoptera</taxon>
        <taxon>Polyphaga</taxon>
        <taxon>Cucujiformia</taxon>
        <taxon>Chrysomeloidea</taxon>
        <taxon>Cerambycidae</taxon>
        <taxon>Lepturinae</taxon>
        <taxon>Rhagiini</taxon>
        <taxon>Rhamnusium</taxon>
    </lineage>
</organism>
<keyword evidence="3 11" id="KW-0328">Glycosyltransferase</keyword>
<evidence type="ECO:0000256" key="6">
    <source>
        <dbReference type="ARBA" id="ARBA00022968"/>
    </source>
</evidence>
<comment type="similarity">
    <text evidence="2 11">Belongs to the glycosyltransferase 31 family.</text>
</comment>
<dbReference type="AlphaFoldDB" id="A0AAV8WUT4"/>
<keyword evidence="4" id="KW-0808">Transferase</keyword>
<evidence type="ECO:0000256" key="9">
    <source>
        <dbReference type="ARBA" id="ARBA00023136"/>
    </source>
</evidence>
<dbReference type="PANTHER" id="PTHR11214:SF376">
    <property type="entry name" value="HEXOSYLTRANSFERASE"/>
    <property type="match status" value="1"/>
</dbReference>
<keyword evidence="8 11" id="KW-0333">Golgi apparatus</keyword>
<sequence>MLRHVPPPKIWKVKVYMKLFLFIFGAWLIVYFLWKALTRYTDSIKFEINKYENVNYFLYNHSRQSSFAYNLLPETDYNRLINISFEFSIINFPCENVKLLLLILIHSSPTNFAKRKIIRDTWGKNDEDVKVLFLMGSASSQVVKENLQTENSLHKDIIQGSFQDTYSNLTYKHMMALKYVVYHCPDTKYVLKTDDDVFVNRPLMKNFLINDLSPFGAQKLLMCPVVHKAKPFRTYRSKWRVSFDEYQYNYYPTYCLGWSILYSPDIIFDLYKEGQRSIYFWIDDVYITGIVADKINIINHIDIFALTLTTSEIRSIINFSHEFKPFLFGSADMNGNDILSLWKYVISNPVPDSIRQ</sequence>
<evidence type="ECO:0000256" key="7">
    <source>
        <dbReference type="ARBA" id="ARBA00022989"/>
    </source>
</evidence>
<comment type="subcellular location">
    <subcellularLocation>
        <location evidence="1 11">Golgi apparatus membrane</location>
        <topology evidence="1 11">Single-pass type II membrane protein</topology>
    </subcellularLocation>
</comment>
<keyword evidence="6 11" id="KW-0735">Signal-anchor</keyword>
<accession>A0AAV8WUT4</accession>
<dbReference type="EMBL" id="JANEYF010004769">
    <property type="protein sequence ID" value="KAJ8930138.1"/>
    <property type="molecule type" value="Genomic_DNA"/>
</dbReference>
<dbReference type="GO" id="GO:0000139">
    <property type="term" value="C:Golgi membrane"/>
    <property type="evidence" value="ECO:0007669"/>
    <property type="project" value="UniProtKB-SubCell"/>
</dbReference>
<dbReference type="InterPro" id="IPR002659">
    <property type="entry name" value="Glyco_trans_31"/>
</dbReference>
<name>A0AAV8WUT4_9CUCU</name>
<gene>
    <name evidence="12" type="ORF">NQ314_017104</name>
</gene>
<keyword evidence="7 11" id="KW-1133">Transmembrane helix</keyword>
<proteinExistence type="inferred from homology"/>
<dbReference type="Pfam" id="PF01762">
    <property type="entry name" value="Galactosyl_T"/>
    <property type="match status" value="1"/>
</dbReference>
<keyword evidence="13" id="KW-1185">Reference proteome</keyword>
<dbReference type="GO" id="GO:0006493">
    <property type="term" value="P:protein O-linked glycosylation"/>
    <property type="evidence" value="ECO:0007669"/>
    <property type="project" value="TreeGrafter"/>
</dbReference>
<evidence type="ECO:0000256" key="10">
    <source>
        <dbReference type="ARBA" id="ARBA00023180"/>
    </source>
</evidence>
<reference evidence="12" key="1">
    <citation type="journal article" date="2023" name="Insect Mol. Biol.">
        <title>Genome sequencing provides insights into the evolution of gene families encoding plant cell wall-degrading enzymes in longhorned beetles.</title>
        <authorList>
            <person name="Shin N.R."/>
            <person name="Okamura Y."/>
            <person name="Kirsch R."/>
            <person name="Pauchet Y."/>
        </authorList>
    </citation>
    <scope>NUCLEOTIDE SEQUENCE</scope>
    <source>
        <strain evidence="12">RBIC_L_NR</strain>
    </source>
</reference>
<dbReference type="PANTHER" id="PTHR11214">
    <property type="entry name" value="BETA-1,3-N-ACETYLGLUCOSAMINYLTRANSFERASE"/>
    <property type="match status" value="1"/>
</dbReference>